<gene>
    <name evidence="2" type="ORF">CCAP1982_LOCUS4181</name>
</gene>
<reference evidence="2" key="1">
    <citation type="submission" date="2020-11" db="EMBL/GenBank/DDBJ databases">
        <authorList>
            <person name="Whitehead M."/>
        </authorList>
    </citation>
    <scope>NUCLEOTIDE SEQUENCE</scope>
    <source>
        <strain evidence="2">EGII</strain>
    </source>
</reference>
<feature type="region of interest" description="Disordered" evidence="1">
    <location>
        <begin position="58"/>
        <end position="80"/>
    </location>
</feature>
<keyword evidence="3" id="KW-1185">Reference proteome</keyword>
<organism evidence="2 3">
    <name type="scientific">Ceratitis capitata</name>
    <name type="common">Mediterranean fruit fly</name>
    <name type="synonym">Tephritis capitata</name>
    <dbReference type="NCBI Taxonomy" id="7213"/>
    <lineage>
        <taxon>Eukaryota</taxon>
        <taxon>Metazoa</taxon>
        <taxon>Ecdysozoa</taxon>
        <taxon>Arthropoda</taxon>
        <taxon>Hexapoda</taxon>
        <taxon>Insecta</taxon>
        <taxon>Pterygota</taxon>
        <taxon>Neoptera</taxon>
        <taxon>Endopterygota</taxon>
        <taxon>Diptera</taxon>
        <taxon>Brachycera</taxon>
        <taxon>Muscomorpha</taxon>
        <taxon>Tephritoidea</taxon>
        <taxon>Tephritidae</taxon>
        <taxon>Ceratitis</taxon>
        <taxon>Ceratitis</taxon>
    </lineage>
</organism>
<evidence type="ECO:0000313" key="2">
    <source>
        <dbReference type="EMBL" id="CAD6995466.1"/>
    </source>
</evidence>
<dbReference type="EMBL" id="CAJHJT010000001">
    <property type="protein sequence ID" value="CAD6995466.1"/>
    <property type="molecule type" value="Genomic_DNA"/>
</dbReference>
<evidence type="ECO:0000256" key="1">
    <source>
        <dbReference type="SAM" id="MobiDB-lite"/>
    </source>
</evidence>
<accession>A0A811UBL7</accession>
<evidence type="ECO:0000313" key="3">
    <source>
        <dbReference type="Proteomes" id="UP000606786"/>
    </source>
</evidence>
<comment type="caution">
    <text evidence="2">The sequence shown here is derived from an EMBL/GenBank/DDBJ whole genome shotgun (WGS) entry which is preliminary data.</text>
</comment>
<dbReference type="AlphaFoldDB" id="A0A811UBL7"/>
<dbReference type="Proteomes" id="UP000606786">
    <property type="component" value="Unassembled WGS sequence"/>
</dbReference>
<sequence length="80" mass="9108">MNSICPKNDIWETNSAVCNCDEPTNVKKALSSDEASAWKLAMKEERDRSIVKRNAYGAHIRHEAEPGRKSFSQKHEIDYA</sequence>
<protein>
    <submittedName>
        <fullName evidence="2">(Mediterranean fruit fly) hypothetical protein</fullName>
    </submittedName>
</protein>
<feature type="compositionally biased region" description="Basic and acidic residues" evidence="1">
    <location>
        <begin position="60"/>
        <end position="80"/>
    </location>
</feature>
<name>A0A811UBL7_CERCA</name>
<proteinExistence type="predicted"/>